<evidence type="ECO:0000313" key="2">
    <source>
        <dbReference type="EMBL" id="JAI01335.1"/>
    </source>
</evidence>
<name>A0A0E9XFD4_ANGAN</name>
<feature type="transmembrane region" description="Helical" evidence="1">
    <location>
        <begin position="6"/>
        <end position="26"/>
    </location>
</feature>
<reference evidence="2" key="2">
    <citation type="journal article" date="2015" name="Fish Shellfish Immunol.">
        <title>Early steps in the European eel (Anguilla anguilla)-Vibrio vulnificus interaction in the gills: Role of the RtxA13 toxin.</title>
        <authorList>
            <person name="Callol A."/>
            <person name="Pajuelo D."/>
            <person name="Ebbesson L."/>
            <person name="Teles M."/>
            <person name="MacKenzie S."/>
            <person name="Amaro C."/>
        </authorList>
    </citation>
    <scope>NUCLEOTIDE SEQUENCE</scope>
</reference>
<evidence type="ECO:0000256" key="1">
    <source>
        <dbReference type="SAM" id="Phobius"/>
    </source>
</evidence>
<reference evidence="2" key="1">
    <citation type="submission" date="2014-11" db="EMBL/GenBank/DDBJ databases">
        <authorList>
            <person name="Amaro Gonzalez C."/>
        </authorList>
    </citation>
    <scope>NUCLEOTIDE SEQUENCE</scope>
</reference>
<sequence length="59" mass="7158">MFCMESRIQQLFQTVSFFLFLFFFFFKCSRHGIPGVIVTVIFSFFYFYFLLHPPFSVCT</sequence>
<keyword evidence="1" id="KW-1133">Transmembrane helix</keyword>
<keyword evidence="1" id="KW-0472">Membrane</keyword>
<dbReference type="EMBL" id="GBXM01007243">
    <property type="protein sequence ID" value="JAI01335.1"/>
    <property type="molecule type" value="Transcribed_RNA"/>
</dbReference>
<protein>
    <submittedName>
        <fullName evidence="2">Uncharacterized protein</fullName>
    </submittedName>
</protein>
<organism evidence="2">
    <name type="scientific">Anguilla anguilla</name>
    <name type="common">European freshwater eel</name>
    <name type="synonym">Muraena anguilla</name>
    <dbReference type="NCBI Taxonomy" id="7936"/>
    <lineage>
        <taxon>Eukaryota</taxon>
        <taxon>Metazoa</taxon>
        <taxon>Chordata</taxon>
        <taxon>Craniata</taxon>
        <taxon>Vertebrata</taxon>
        <taxon>Euteleostomi</taxon>
        <taxon>Actinopterygii</taxon>
        <taxon>Neopterygii</taxon>
        <taxon>Teleostei</taxon>
        <taxon>Anguilliformes</taxon>
        <taxon>Anguillidae</taxon>
        <taxon>Anguilla</taxon>
    </lineage>
</organism>
<dbReference type="AlphaFoldDB" id="A0A0E9XFD4"/>
<keyword evidence="1" id="KW-0812">Transmembrane</keyword>
<accession>A0A0E9XFD4</accession>
<feature type="transmembrane region" description="Helical" evidence="1">
    <location>
        <begin position="33"/>
        <end position="51"/>
    </location>
</feature>
<proteinExistence type="predicted"/>